<dbReference type="FunCoup" id="A0A371RH79">
    <property type="interactions" value="104"/>
</dbReference>
<evidence type="ECO:0000256" key="1">
    <source>
        <dbReference type="ARBA" id="ARBA00023002"/>
    </source>
</evidence>
<dbReference type="Pfam" id="PF22725">
    <property type="entry name" value="GFO_IDH_MocA_C3"/>
    <property type="match status" value="1"/>
</dbReference>
<feature type="region of interest" description="Disordered" evidence="2">
    <location>
        <begin position="38"/>
        <end position="60"/>
    </location>
</feature>
<protein>
    <submittedName>
        <fullName evidence="6">Gfo/Idh/MocA family oxidoreductase</fullName>
    </submittedName>
</protein>
<dbReference type="InterPro" id="IPR050463">
    <property type="entry name" value="Gfo/Idh/MocA_oxidrdct_glycsds"/>
</dbReference>
<comment type="caution">
    <text evidence="6">The sequence shown here is derived from an EMBL/GenBank/DDBJ whole genome shotgun (WGS) entry which is preliminary data.</text>
</comment>
<dbReference type="InterPro" id="IPR000683">
    <property type="entry name" value="Gfo/Idh/MocA-like_OxRdtase_N"/>
</dbReference>
<gene>
    <name evidence="6" type="ORF">DX908_05595</name>
</gene>
<feature type="domain" description="Gfo/Idh/MocA-like oxidoreductase N-terminal" evidence="4">
    <location>
        <begin position="67"/>
        <end position="190"/>
    </location>
</feature>
<sequence length="410" mass="43624">MTQYTPSRRHLLGAAASGIAAAPFLYGPATARNIAASAPPKAEGQPMPRGVRLPASPPPAPKGQSIGLAIVGLGGYALNQIMPRIAEADHCHLAAVVSGNAEKAATVAAAYGLPEDAIYSYDSYEEIAGDDRIDAVYVILPTGLHTEFVLKAFTAGKHVICEKPMALTSAECEDMIAAGKAADRKLMIGYRCHFEPYNLKAMELMREEALGPLRVIRTAHHYRSGPSTPATNWRHNRALAGGGPLEDYGLYGIQAGLYLSGEMPVRISASTQQPANDPRFAEIFAHTASQMIFPSGATSQHSTSYDGAGANMVTVRGQTGFLTMEPATGYGGHEMMLRKGRSTETLTPGNPSIQFAAMLDHFGLSVMEGTEILTPGEMGLRDTRLIEAIYRSAETGRTMALNPDATMTEG</sequence>
<dbReference type="SUPFAM" id="SSF55347">
    <property type="entry name" value="Glyceraldehyde-3-phosphate dehydrogenase-like, C-terminal domain"/>
    <property type="match status" value="1"/>
</dbReference>
<dbReference type="PRINTS" id="PR01775">
    <property type="entry name" value="GLFROXRDTASE"/>
</dbReference>
<accession>A0A371RH79</accession>
<dbReference type="OrthoDB" id="9792935at2"/>
<evidence type="ECO:0000259" key="4">
    <source>
        <dbReference type="Pfam" id="PF01408"/>
    </source>
</evidence>
<dbReference type="InterPro" id="IPR008354">
    <property type="entry name" value="Glc-Fru_OxRdtase_bac"/>
</dbReference>
<reference evidence="6 7" key="1">
    <citation type="submission" date="2018-08" db="EMBL/GenBank/DDBJ databases">
        <title>Parvularcula sp. SM1705, isolated from surface water of the South Sea China.</title>
        <authorList>
            <person name="Sun L."/>
        </authorList>
    </citation>
    <scope>NUCLEOTIDE SEQUENCE [LARGE SCALE GENOMIC DNA]</scope>
    <source>
        <strain evidence="6 7">SM1705</strain>
    </source>
</reference>
<dbReference type="InterPro" id="IPR036291">
    <property type="entry name" value="NAD(P)-bd_dom_sf"/>
</dbReference>
<dbReference type="PROSITE" id="PS51318">
    <property type="entry name" value="TAT"/>
    <property type="match status" value="1"/>
</dbReference>
<feature type="signal peptide" evidence="3">
    <location>
        <begin position="1"/>
        <end position="31"/>
    </location>
</feature>
<dbReference type="EMBL" id="QUQO01000001">
    <property type="protein sequence ID" value="RFB04799.1"/>
    <property type="molecule type" value="Genomic_DNA"/>
</dbReference>
<proteinExistence type="predicted"/>
<evidence type="ECO:0000256" key="2">
    <source>
        <dbReference type="SAM" id="MobiDB-lite"/>
    </source>
</evidence>
<dbReference type="InterPro" id="IPR006311">
    <property type="entry name" value="TAT_signal"/>
</dbReference>
<keyword evidence="3" id="KW-0732">Signal</keyword>
<dbReference type="SUPFAM" id="SSF51735">
    <property type="entry name" value="NAD(P)-binding Rossmann-fold domains"/>
    <property type="match status" value="1"/>
</dbReference>
<dbReference type="Proteomes" id="UP000264589">
    <property type="component" value="Unassembled WGS sequence"/>
</dbReference>
<evidence type="ECO:0000259" key="5">
    <source>
        <dbReference type="Pfam" id="PF22725"/>
    </source>
</evidence>
<feature type="domain" description="GFO/IDH/MocA-like oxidoreductase" evidence="5">
    <location>
        <begin position="200"/>
        <end position="322"/>
    </location>
</feature>
<evidence type="ECO:0000256" key="3">
    <source>
        <dbReference type="SAM" id="SignalP"/>
    </source>
</evidence>
<dbReference type="Pfam" id="PF01408">
    <property type="entry name" value="GFO_IDH_MocA"/>
    <property type="match status" value="1"/>
</dbReference>
<dbReference type="GO" id="GO:0016491">
    <property type="term" value="F:oxidoreductase activity"/>
    <property type="evidence" value="ECO:0007669"/>
    <property type="project" value="UniProtKB-KW"/>
</dbReference>
<feature type="chain" id="PRO_5016794948" evidence="3">
    <location>
        <begin position="32"/>
        <end position="410"/>
    </location>
</feature>
<keyword evidence="7" id="KW-1185">Reference proteome</keyword>
<dbReference type="RefSeq" id="WP_116391432.1">
    <property type="nucleotide sequence ID" value="NZ_QUQO01000001.1"/>
</dbReference>
<evidence type="ECO:0000313" key="6">
    <source>
        <dbReference type="EMBL" id="RFB04799.1"/>
    </source>
</evidence>
<dbReference type="InParanoid" id="A0A371RH79"/>
<organism evidence="6 7">
    <name type="scientific">Parvularcula marina</name>
    <dbReference type="NCBI Taxonomy" id="2292771"/>
    <lineage>
        <taxon>Bacteria</taxon>
        <taxon>Pseudomonadati</taxon>
        <taxon>Pseudomonadota</taxon>
        <taxon>Alphaproteobacteria</taxon>
        <taxon>Parvularculales</taxon>
        <taxon>Parvularculaceae</taxon>
        <taxon>Parvularcula</taxon>
    </lineage>
</organism>
<dbReference type="PANTHER" id="PTHR43818">
    <property type="entry name" value="BCDNA.GH03377"/>
    <property type="match status" value="1"/>
</dbReference>
<dbReference type="Gene3D" id="3.40.50.720">
    <property type="entry name" value="NAD(P)-binding Rossmann-like Domain"/>
    <property type="match status" value="1"/>
</dbReference>
<keyword evidence="1" id="KW-0560">Oxidoreductase</keyword>
<dbReference type="PANTHER" id="PTHR43818:SF11">
    <property type="entry name" value="BCDNA.GH03377"/>
    <property type="match status" value="1"/>
</dbReference>
<dbReference type="AlphaFoldDB" id="A0A371RH79"/>
<dbReference type="InterPro" id="IPR055170">
    <property type="entry name" value="GFO_IDH_MocA-like_dom"/>
</dbReference>
<dbReference type="GO" id="GO:0000166">
    <property type="term" value="F:nucleotide binding"/>
    <property type="evidence" value="ECO:0007669"/>
    <property type="project" value="InterPro"/>
</dbReference>
<dbReference type="Gene3D" id="3.30.360.10">
    <property type="entry name" value="Dihydrodipicolinate Reductase, domain 2"/>
    <property type="match status" value="1"/>
</dbReference>
<evidence type="ECO:0000313" key="7">
    <source>
        <dbReference type="Proteomes" id="UP000264589"/>
    </source>
</evidence>
<name>A0A371RH79_9PROT</name>